<accession>A0A2T3XMN6</accession>
<keyword evidence="2 4" id="KW-0732">Signal</keyword>
<proteinExistence type="inferred from homology"/>
<dbReference type="InterPro" id="IPR033645">
    <property type="entry name" value="VirB9/CagX/TrbG_C"/>
</dbReference>
<evidence type="ECO:0000256" key="1">
    <source>
        <dbReference type="ARBA" id="ARBA00006135"/>
    </source>
</evidence>
<dbReference type="Pfam" id="PF03524">
    <property type="entry name" value="CagX"/>
    <property type="match status" value="1"/>
</dbReference>
<dbReference type="Proteomes" id="UP000240638">
    <property type="component" value="Unassembled WGS sequence"/>
</dbReference>
<dbReference type="InterPro" id="IPR010258">
    <property type="entry name" value="Conjugal_tfr_TrbG/VirB9/CagX"/>
</dbReference>
<dbReference type="RefSeq" id="WP_107153562.1">
    <property type="nucleotide sequence ID" value="NZ_PYUC01000016.1"/>
</dbReference>
<dbReference type="EMBL" id="PYUC01000016">
    <property type="protein sequence ID" value="PTB17780.1"/>
    <property type="molecule type" value="Genomic_DNA"/>
</dbReference>
<evidence type="ECO:0000256" key="3">
    <source>
        <dbReference type="SAM" id="MobiDB-lite"/>
    </source>
</evidence>
<reference evidence="5 6" key="1">
    <citation type="submission" date="2018-03" db="EMBL/GenBank/DDBJ databases">
        <title>Whole genome analyses suggest that Burkholderia sensu lato contains two further novel genera in the rhizoxinica-symbiotica group Mycetohabitans gen. nov., and Trinickia gen. nov.: implications for the evolution of diazotrophy and nodulation in the Burkholderiaceae.</title>
        <authorList>
            <person name="Estrada De Los Santos P."/>
            <person name="Palmer M."/>
            <person name="Chavez-Ramirez B."/>
            <person name="Steenkamp E.T."/>
            <person name="Hirsch A.M."/>
            <person name="Manyaka P."/>
            <person name="Maluk M."/>
            <person name="Lafos M."/>
            <person name="Crook M."/>
            <person name="Gross E."/>
            <person name="Simon M.F."/>
            <person name="Bueno Dos Reis Junior F."/>
            <person name="Poole P.S."/>
            <person name="Venter S.N."/>
            <person name="James E.K."/>
        </authorList>
    </citation>
    <scope>NUCLEOTIDE SEQUENCE [LARGE SCALE GENOMIC DNA]</scope>
    <source>
        <strain evidence="5 6">JPY-366</strain>
    </source>
</reference>
<name>A0A2T3XMN6_9BURK</name>
<evidence type="ECO:0000313" key="5">
    <source>
        <dbReference type="EMBL" id="PTB17780.1"/>
    </source>
</evidence>
<feature type="signal peptide" evidence="4">
    <location>
        <begin position="1"/>
        <end position="24"/>
    </location>
</feature>
<organism evidence="5 6">
    <name type="scientific">Trinickia symbiotica</name>
    <dbReference type="NCBI Taxonomy" id="863227"/>
    <lineage>
        <taxon>Bacteria</taxon>
        <taxon>Pseudomonadati</taxon>
        <taxon>Pseudomonadota</taxon>
        <taxon>Betaproteobacteria</taxon>
        <taxon>Burkholderiales</taxon>
        <taxon>Burkholderiaceae</taxon>
        <taxon>Trinickia</taxon>
    </lineage>
</organism>
<comment type="similarity">
    <text evidence="1">Belongs to the TrbG/VirB9 family.</text>
</comment>
<dbReference type="Gene3D" id="2.60.40.2500">
    <property type="match status" value="1"/>
</dbReference>
<gene>
    <name evidence="5" type="ORF">C9I57_26550</name>
</gene>
<dbReference type="CDD" id="cd06911">
    <property type="entry name" value="VirB9_CagX_TrbG"/>
    <property type="match status" value="1"/>
</dbReference>
<dbReference type="AlphaFoldDB" id="A0A2T3XMN6"/>
<dbReference type="InterPro" id="IPR038161">
    <property type="entry name" value="VirB9/CagX/TrbG_C_sf"/>
</dbReference>
<evidence type="ECO:0000256" key="2">
    <source>
        <dbReference type="ARBA" id="ARBA00022729"/>
    </source>
</evidence>
<feature type="region of interest" description="Disordered" evidence="3">
    <location>
        <begin position="80"/>
        <end position="105"/>
    </location>
</feature>
<comment type="caution">
    <text evidence="5">The sequence shown here is derived from an EMBL/GenBank/DDBJ whole genome shotgun (WGS) entry which is preliminary data.</text>
</comment>
<sequence length="370" mass="39856">MRLSALSNAARLAVVLAATTTCVANTYAQSPEAGAPSVVPASVVEAARAASASSPANVPRESASGPAPRLHVVTAEAISPAARPHAQRTARPAGPRGSAGHGHNGPYAAIDDPTLVTYAYDPDYTFVIELQTNQESHLVFAPDEEIVGVYLSNTGKRWLYHASITKRDLFIEARLPGLHNAATIITTRRRYELDLRSSNAGHFDHRVAWEYADDAVRNGSKVSAQTSPFGTEYTPNVPGRTDAEPAANGLHVDLVHAHFDYKVEGDAPFTPTLVLDDGRFTYFQLPHDARLPAVLVMDAHGEGEITDLIPLGNDIYEVPQISEYGLLLRRNKDVVRILNENPARAGGTARARHAEGRDARPAVLNVYRGA</sequence>
<protein>
    <submittedName>
        <fullName evidence="5">Conjugal transfer protein TrbG</fullName>
    </submittedName>
</protein>
<feature type="chain" id="PRO_5015511517" evidence="4">
    <location>
        <begin position="25"/>
        <end position="370"/>
    </location>
</feature>
<evidence type="ECO:0000313" key="6">
    <source>
        <dbReference type="Proteomes" id="UP000240638"/>
    </source>
</evidence>
<evidence type="ECO:0000256" key="4">
    <source>
        <dbReference type="SAM" id="SignalP"/>
    </source>
</evidence>